<dbReference type="EMBL" id="CP126446">
    <property type="protein sequence ID" value="WIF98574.1"/>
    <property type="molecule type" value="Genomic_DNA"/>
</dbReference>
<keyword evidence="3" id="KW-1185">Reference proteome</keyword>
<name>A0ABY8V1V7_9BACI</name>
<dbReference type="Proteomes" id="UP001236652">
    <property type="component" value="Chromosome"/>
</dbReference>
<dbReference type="Pfam" id="PF00188">
    <property type="entry name" value="CAP"/>
    <property type="match status" value="1"/>
</dbReference>
<dbReference type="InterPro" id="IPR035940">
    <property type="entry name" value="CAP_sf"/>
</dbReference>
<evidence type="ECO:0000313" key="3">
    <source>
        <dbReference type="Proteomes" id="UP001236652"/>
    </source>
</evidence>
<evidence type="ECO:0000259" key="1">
    <source>
        <dbReference type="Pfam" id="PF00188"/>
    </source>
</evidence>
<reference evidence="2 3" key="1">
    <citation type="submission" date="2023-05" db="EMBL/GenBank/DDBJ databases">
        <title>Comparative genomics reveals the evidence of polycyclic aromatic hydrocarbons degradation in moderately halophilic genus Pontibacillus.</title>
        <authorList>
            <person name="Yang H."/>
            <person name="Qian Z."/>
        </authorList>
    </citation>
    <scope>NUCLEOTIDE SEQUENCE [LARGE SCALE GENOMIC DNA]</scope>
    <source>
        <strain evidence="3">HN14</strain>
    </source>
</reference>
<protein>
    <submittedName>
        <fullName evidence="2">CAP domain-containing protein</fullName>
    </submittedName>
</protein>
<dbReference type="InterPro" id="IPR014044">
    <property type="entry name" value="CAP_dom"/>
</dbReference>
<dbReference type="RefSeq" id="WP_231419252.1">
    <property type="nucleotide sequence ID" value="NZ_CP126446.1"/>
</dbReference>
<dbReference type="SUPFAM" id="SSF55797">
    <property type="entry name" value="PR-1-like"/>
    <property type="match status" value="1"/>
</dbReference>
<proteinExistence type="predicted"/>
<sequence length="612" mass="68972">MSKHRIWIVVVLMLFVLSPGVVYGDEDHAVAVESTSYTISYHEKGSPNGLVPTASPVISYYVKLSNYDLAYDMEMLLNGEKVSASYNEESGMLTYQAKGLSGENTVTVRSVVHGVKQLERTWSFEVDRRNLNPFASTDESVLSTVEDDALQRANEYRERLGAPMLKRNDQLKSAAQAHANYIQSYTKGHYESASHEDLFTGKKPAQRTAFFGYPKWFVGEGITYQEPGGQASIDHLFDAPYHRMSLMNPFYNEAGTGYNDEGDFVMNFGGEGSNGEHHVIQYPYANQEDVPVSWYAYESPNPLRFFNQDKVWTGYPISYVYYGPSSDELQVDNVELTDESGEVVESYTITPDMEDEGDHHVFIIPHDKLSPGEEYKASVQAQVTPGDGEAFDVSRTWSFTTGENIAFKDIYFEDQNDIHFLTLEWMNGEDPKAQITLEKNGQVYLEKKGNTQRNVRSLESGTYQLKVDSPHFDQEETYTVKIQSGDIAHYESGSELSVTNFYQSDSLEALYQKYPIWEAGESAYGAHKEWTISFNTQVNRSSVNGEQIFIVNSIGETIATSLKRNGRGDSITVMPPEKGYSNGEYRLIIKPLENTDGLMMDSGLQMPFTVQS</sequence>
<feature type="domain" description="SCP" evidence="1">
    <location>
        <begin position="151"/>
        <end position="263"/>
    </location>
</feature>
<evidence type="ECO:0000313" key="2">
    <source>
        <dbReference type="EMBL" id="WIF98574.1"/>
    </source>
</evidence>
<dbReference type="PANTHER" id="PTHR31157">
    <property type="entry name" value="SCP DOMAIN-CONTAINING PROTEIN"/>
    <property type="match status" value="1"/>
</dbReference>
<dbReference type="PANTHER" id="PTHR31157:SF1">
    <property type="entry name" value="SCP DOMAIN-CONTAINING PROTEIN"/>
    <property type="match status" value="1"/>
</dbReference>
<dbReference type="CDD" id="cd05379">
    <property type="entry name" value="CAP_bacterial"/>
    <property type="match status" value="1"/>
</dbReference>
<organism evidence="2 3">
    <name type="scientific">Pontibacillus chungwhensis</name>
    <dbReference type="NCBI Taxonomy" id="265426"/>
    <lineage>
        <taxon>Bacteria</taxon>
        <taxon>Bacillati</taxon>
        <taxon>Bacillota</taxon>
        <taxon>Bacilli</taxon>
        <taxon>Bacillales</taxon>
        <taxon>Bacillaceae</taxon>
        <taxon>Pontibacillus</taxon>
    </lineage>
</organism>
<accession>A0ABY8V1V7</accession>
<dbReference type="Gene3D" id="3.40.33.10">
    <property type="entry name" value="CAP"/>
    <property type="match status" value="1"/>
</dbReference>
<gene>
    <name evidence="2" type="ORF">QNI29_02580</name>
</gene>